<reference evidence="2 3" key="1">
    <citation type="submission" date="2019-03" db="EMBL/GenBank/DDBJ databases">
        <authorList>
            <person name="Sebastian G."/>
            <person name="Baumann P."/>
            <person name="Ruckert C."/>
            <person name="Kalinowski J."/>
            <person name="Nebel B."/>
            <person name="Takors R."/>
            <person name="Blombach B."/>
        </authorList>
    </citation>
    <scope>NUCLEOTIDE SEQUENCE [LARGE SCALE GENOMIC DNA]</scope>
    <source>
        <strain evidence="2 3">DSM 1084</strain>
    </source>
</reference>
<dbReference type="Pfam" id="PF14534">
    <property type="entry name" value="DUF4440"/>
    <property type="match status" value="1"/>
</dbReference>
<gene>
    <name evidence="2" type="ORF">HPF_00970</name>
</gene>
<feature type="domain" description="DUF4440" evidence="1">
    <location>
        <begin position="18"/>
        <end position="118"/>
    </location>
</feature>
<evidence type="ECO:0000313" key="3">
    <source>
        <dbReference type="Proteomes" id="UP000293912"/>
    </source>
</evidence>
<evidence type="ECO:0000313" key="2">
    <source>
        <dbReference type="EMBL" id="QBM26229.1"/>
    </source>
</evidence>
<dbReference type="Gene3D" id="3.10.450.50">
    <property type="match status" value="1"/>
</dbReference>
<evidence type="ECO:0000259" key="1">
    <source>
        <dbReference type="Pfam" id="PF14534"/>
    </source>
</evidence>
<organism evidence="2 3">
    <name type="scientific">Hydrogenophaga pseudoflava</name>
    <name type="common">Pseudomonas carboxydoflava</name>
    <dbReference type="NCBI Taxonomy" id="47421"/>
    <lineage>
        <taxon>Bacteria</taxon>
        <taxon>Pseudomonadati</taxon>
        <taxon>Pseudomonadota</taxon>
        <taxon>Betaproteobacteria</taxon>
        <taxon>Burkholderiales</taxon>
        <taxon>Comamonadaceae</taxon>
        <taxon>Hydrogenophaga</taxon>
    </lineage>
</organism>
<keyword evidence="3" id="KW-1185">Reference proteome</keyword>
<accession>A0A4P6WUS9</accession>
<dbReference type="RefSeq" id="WP_066152316.1">
    <property type="nucleotide sequence ID" value="NZ_CP037867.1"/>
</dbReference>
<dbReference type="EMBL" id="CP037867">
    <property type="protein sequence ID" value="QBM26229.1"/>
    <property type="molecule type" value="Genomic_DNA"/>
</dbReference>
<dbReference type="SUPFAM" id="SSF54427">
    <property type="entry name" value="NTF2-like"/>
    <property type="match status" value="1"/>
</dbReference>
<name>A0A4P6WUS9_HYDPS</name>
<sequence>MEPELILEPGLASLLDELRTLEDLYHAAFPDATLADFDRLVAPGFWETGATGRRYSRVFARQVLAQRPGRPDPGTWQTDQHHLQRVSEDVWLLTYRLRQPGRVTRRMTLWRREAGRWQAVYHQGTVVAG</sequence>
<proteinExistence type="predicted"/>
<dbReference type="InterPro" id="IPR027843">
    <property type="entry name" value="DUF4440"/>
</dbReference>
<dbReference type="InterPro" id="IPR032710">
    <property type="entry name" value="NTF2-like_dom_sf"/>
</dbReference>
<dbReference type="KEGG" id="hpse:HPF_00970"/>
<dbReference type="Proteomes" id="UP000293912">
    <property type="component" value="Chromosome"/>
</dbReference>
<dbReference type="AlphaFoldDB" id="A0A4P6WUS9"/>
<protein>
    <recommendedName>
        <fullName evidence="1">DUF4440 domain-containing protein</fullName>
    </recommendedName>
</protein>